<dbReference type="InterPro" id="IPR001851">
    <property type="entry name" value="ABC_transp_permease"/>
</dbReference>
<keyword evidence="5 6" id="KW-0472">Membrane</keyword>
<gene>
    <name evidence="7" type="ORF">HMPREF9460_00055</name>
</gene>
<feature type="transmembrane region" description="Helical" evidence="6">
    <location>
        <begin position="122"/>
        <end position="142"/>
    </location>
</feature>
<reference evidence="7 8" key="1">
    <citation type="submission" date="2011-08" db="EMBL/GenBank/DDBJ databases">
        <title>The Genome Sequence of Clostridium orbiscindens 1_3_50AFAA.</title>
        <authorList>
            <consortium name="The Broad Institute Genome Sequencing Platform"/>
            <person name="Earl A."/>
            <person name="Ward D."/>
            <person name="Feldgarden M."/>
            <person name="Gevers D."/>
            <person name="Daigneault M."/>
            <person name="Strauss J."/>
            <person name="Allen-Vercoe E."/>
            <person name="Young S.K."/>
            <person name="Zeng Q."/>
            <person name="Gargeya S."/>
            <person name="Fitzgerald M."/>
            <person name="Haas B."/>
            <person name="Abouelleil A."/>
            <person name="Alvarado L."/>
            <person name="Arachchi H.M."/>
            <person name="Berlin A."/>
            <person name="Brown A."/>
            <person name="Chapman S.B."/>
            <person name="Chen Z."/>
            <person name="Dunbar C."/>
            <person name="Freedman E."/>
            <person name="Gearin G."/>
            <person name="Gellesch M."/>
            <person name="Goldberg J."/>
            <person name="Griggs A."/>
            <person name="Gujja S."/>
            <person name="Heiman D."/>
            <person name="Howarth C."/>
            <person name="Larson L."/>
            <person name="Lui A."/>
            <person name="MacDonald P.J.P."/>
            <person name="Montmayeur A."/>
            <person name="Murphy C."/>
            <person name="Neiman D."/>
            <person name="Pearson M."/>
            <person name="Priest M."/>
            <person name="Roberts A."/>
            <person name="Saif S."/>
            <person name="Shea T."/>
            <person name="Shenoy N."/>
            <person name="Sisk P."/>
            <person name="Stolte C."/>
            <person name="Sykes S."/>
            <person name="Wortman J."/>
            <person name="Nusbaum C."/>
            <person name="Birren B."/>
        </authorList>
    </citation>
    <scope>NUCLEOTIDE SEQUENCE [LARGE SCALE GENOMIC DNA]</scope>
    <source>
        <strain evidence="7 8">1_3_50AFAA</strain>
    </source>
</reference>
<evidence type="ECO:0000256" key="4">
    <source>
        <dbReference type="ARBA" id="ARBA00022989"/>
    </source>
</evidence>
<evidence type="ECO:0000256" key="6">
    <source>
        <dbReference type="SAM" id="Phobius"/>
    </source>
</evidence>
<evidence type="ECO:0000313" key="8">
    <source>
        <dbReference type="Proteomes" id="UP000029585"/>
    </source>
</evidence>
<feature type="transmembrane region" description="Helical" evidence="6">
    <location>
        <begin position="275"/>
        <end position="295"/>
    </location>
</feature>
<dbReference type="Pfam" id="PF02653">
    <property type="entry name" value="BPD_transp_2"/>
    <property type="match status" value="1"/>
</dbReference>
<evidence type="ECO:0008006" key="9">
    <source>
        <dbReference type="Google" id="ProtNLM"/>
    </source>
</evidence>
<feature type="transmembrane region" description="Helical" evidence="6">
    <location>
        <begin position="249"/>
        <end position="269"/>
    </location>
</feature>
<feature type="transmembrane region" description="Helical" evidence="6">
    <location>
        <begin position="99"/>
        <end position="116"/>
    </location>
</feature>
<keyword evidence="8" id="KW-1185">Reference proteome</keyword>
<dbReference type="CDD" id="cd06580">
    <property type="entry name" value="TM_PBP1_transp_TpRbsC_like"/>
    <property type="match status" value="1"/>
</dbReference>
<evidence type="ECO:0000313" key="7">
    <source>
        <dbReference type="EMBL" id="KGF57504.1"/>
    </source>
</evidence>
<dbReference type="HOGENOM" id="CLU_040769_0_0_9"/>
<comment type="caution">
    <text evidence="7">The sequence shown here is derived from an EMBL/GenBank/DDBJ whole genome shotgun (WGS) entry which is preliminary data.</text>
</comment>
<evidence type="ECO:0000256" key="2">
    <source>
        <dbReference type="ARBA" id="ARBA00022475"/>
    </source>
</evidence>
<sequence>MHSSGKTPLIRLAKRDGMAGAGQWGIRIAAILLALVVGGLVILLSGNNPIQGYAIIVEGALGKTSGIRQTVKNFIPLLGTALAIAPCFKMRFWNIGAEGQITAGAMCATYFALFWADSIPQVPLLLLMCAAGAIGGGLWALVPAFFKARWGTNETLFTLMMNYIIIGVVKWLQGGPWEKIPRGSQQIEQFASNACLPRVAGVYCGWIVVLALTVFMFLYMKYTKHGYEIAVIGESENTARYAGMNVGWVIMRTMFLSGAIAGVVGFLLVSGANNTLYSGVAAGAGFTAITVAWLAQLNPFAMVGISALLAVLQKGADTLNTQMGIPASLSDVITGVLLFFMLGCEFFINYKLVFRGAEERHKRKEAAK</sequence>
<dbReference type="Proteomes" id="UP000029585">
    <property type="component" value="Unassembled WGS sequence"/>
</dbReference>
<name>A0A096DIY3_FLAPL</name>
<dbReference type="EMBL" id="ADLO01000003">
    <property type="protein sequence ID" value="KGF57504.1"/>
    <property type="molecule type" value="Genomic_DNA"/>
</dbReference>
<evidence type="ECO:0000256" key="3">
    <source>
        <dbReference type="ARBA" id="ARBA00022692"/>
    </source>
</evidence>
<evidence type="ECO:0000256" key="5">
    <source>
        <dbReference type="ARBA" id="ARBA00023136"/>
    </source>
</evidence>
<dbReference type="PANTHER" id="PTHR47089:SF1">
    <property type="entry name" value="GUANOSINE ABC TRANSPORTER PERMEASE PROTEIN NUPP"/>
    <property type="match status" value="1"/>
</dbReference>
<evidence type="ECO:0000256" key="1">
    <source>
        <dbReference type="ARBA" id="ARBA00004651"/>
    </source>
</evidence>
<feature type="transmembrane region" description="Helical" evidence="6">
    <location>
        <begin position="200"/>
        <end position="219"/>
    </location>
</feature>
<dbReference type="eggNOG" id="COG4603">
    <property type="taxonomic scope" value="Bacteria"/>
</dbReference>
<dbReference type="PATRIC" id="fig|742738.3.peg.57"/>
<dbReference type="AlphaFoldDB" id="A0A096DIY3"/>
<keyword evidence="4 6" id="KW-1133">Transmembrane helix</keyword>
<organism evidence="7 8">
    <name type="scientific">Flavonifractor plautii 1_3_50AFAA</name>
    <dbReference type="NCBI Taxonomy" id="742738"/>
    <lineage>
        <taxon>Bacteria</taxon>
        <taxon>Bacillati</taxon>
        <taxon>Bacillota</taxon>
        <taxon>Clostridia</taxon>
        <taxon>Eubacteriales</taxon>
        <taxon>Oscillospiraceae</taxon>
        <taxon>Flavonifractor</taxon>
    </lineage>
</organism>
<dbReference type="GeneID" id="63971251"/>
<feature type="transmembrane region" description="Helical" evidence="6">
    <location>
        <begin position="24"/>
        <end position="44"/>
    </location>
</feature>
<dbReference type="PANTHER" id="PTHR47089">
    <property type="entry name" value="ABC TRANSPORTER, PERMEASE PROTEIN"/>
    <property type="match status" value="1"/>
</dbReference>
<protein>
    <recommendedName>
        <fullName evidence="9">Branched-chain amino acid ABC transporter, permease protein</fullName>
    </recommendedName>
</protein>
<feature type="transmembrane region" description="Helical" evidence="6">
    <location>
        <begin position="336"/>
        <end position="354"/>
    </location>
</feature>
<comment type="subcellular location">
    <subcellularLocation>
        <location evidence="1">Cell membrane</location>
        <topology evidence="1">Multi-pass membrane protein</topology>
    </subcellularLocation>
</comment>
<keyword evidence="2" id="KW-1003">Cell membrane</keyword>
<dbReference type="GO" id="GO:0005886">
    <property type="term" value="C:plasma membrane"/>
    <property type="evidence" value="ECO:0007669"/>
    <property type="project" value="UniProtKB-SubCell"/>
</dbReference>
<accession>A0A096DIY3</accession>
<proteinExistence type="predicted"/>
<dbReference type="RefSeq" id="WP_007493021.1">
    <property type="nucleotide sequence ID" value="NZ_KN174161.1"/>
</dbReference>
<dbReference type="GO" id="GO:0022857">
    <property type="term" value="F:transmembrane transporter activity"/>
    <property type="evidence" value="ECO:0007669"/>
    <property type="project" value="InterPro"/>
</dbReference>
<keyword evidence="3 6" id="KW-0812">Transmembrane</keyword>